<dbReference type="AlphaFoldDB" id="A0A1I3SYZ8"/>
<dbReference type="GeneID" id="14208027"/>
<organism evidence="9 10">
    <name type="scientific">Natronobacterium gregoryi</name>
    <dbReference type="NCBI Taxonomy" id="44930"/>
    <lineage>
        <taxon>Archaea</taxon>
        <taxon>Methanobacteriati</taxon>
        <taxon>Methanobacteriota</taxon>
        <taxon>Stenosarchaea group</taxon>
        <taxon>Halobacteria</taxon>
        <taxon>Halobacteriales</taxon>
        <taxon>Natrialbaceae</taxon>
        <taxon>Natronobacterium</taxon>
    </lineage>
</organism>
<keyword evidence="4 7" id="KW-1133">Transmembrane helix</keyword>
<dbReference type="InterPro" id="IPR011577">
    <property type="entry name" value="Cyt_b561_bac/Ni-Hgenase"/>
</dbReference>
<dbReference type="GO" id="GO:0005886">
    <property type="term" value="C:plasma membrane"/>
    <property type="evidence" value="ECO:0007669"/>
    <property type="project" value="UniProtKB-SubCell"/>
</dbReference>
<feature type="transmembrane region" description="Helical" evidence="7">
    <location>
        <begin position="251"/>
        <end position="271"/>
    </location>
</feature>
<evidence type="ECO:0000313" key="10">
    <source>
        <dbReference type="Proteomes" id="UP000182829"/>
    </source>
</evidence>
<reference evidence="9 10" key="1">
    <citation type="submission" date="2016-10" db="EMBL/GenBank/DDBJ databases">
        <authorList>
            <person name="de Groot N.N."/>
        </authorList>
    </citation>
    <scope>NUCLEOTIDE SEQUENCE [LARGE SCALE GENOMIC DNA]</scope>
    <source>
        <strain evidence="9 10">SP2</strain>
    </source>
</reference>
<keyword evidence="3 7" id="KW-0812">Transmembrane</keyword>
<evidence type="ECO:0000256" key="6">
    <source>
        <dbReference type="SAM" id="MobiDB-lite"/>
    </source>
</evidence>
<feature type="transmembrane region" description="Helical" evidence="7">
    <location>
        <begin position="202"/>
        <end position="222"/>
    </location>
</feature>
<dbReference type="RefSeq" id="WP_015233560.1">
    <property type="nucleotide sequence ID" value="NZ_FORO01000050.1"/>
</dbReference>
<dbReference type="Pfam" id="PF01292">
    <property type="entry name" value="Ni_hydr_CYTB"/>
    <property type="match status" value="1"/>
</dbReference>
<evidence type="ECO:0000256" key="4">
    <source>
        <dbReference type="ARBA" id="ARBA00022989"/>
    </source>
</evidence>
<evidence type="ECO:0000256" key="3">
    <source>
        <dbReference type="ARBA" id="ARBA00022692"/>
    </source>
</evidence>
<evidence type="ECO:0000259" key="8">
    <source>
        <dbReference type="Pfam" id="PF01292"/>
    </source>
</evidence>
<evidence type="ECO:0000313" key="9">
    <source>
        <dbReference type="EMBL" id="SFJ64034.1"/>
    </source>
</evidence>
<keyword evidence="2" id="KW-1003">Cell membrane</keyword>
<dbReference type="PANTHER" id="PTHR30485">
    <property type="entry name" value="NI/FE-HYDROGENASE 1 B-TYPE CYTOCHROME SUBUNIT"/>
    <property type="match status" value="1"/>
</dbReference>
<accession>A0A1I3SYZ8</accession>
<feature type="region of interest" description="Disordered" evidence="6">
    <location>
        <begin position="1"/>
        <end position="31"/>
    </location>
</feature>
<dbReference type="InterPro" id="IPR016174">
    <property type="entry name" value="Di-haem_cyt_TM"/>
</dbReference>
<evidence type="ECO:0000256" key="2">
    <source>
        <dbReference type="ARBA" id="ARBA00022475"/>
    </source>
</evidence>
<evidence type="ECO:0000256" key="5">
    <source>
        <dbReference type="ARBA" id="ARBA00023136"/>
    </source>
</evidence>
<feature type="transmembrane region" description="Helical" evidence="7">
    <location>
        <begin position="124"/>
        <end position="143"/>
    </location>
</feature>
<evidence type="ECO:0000256" key="7">
    <source>
        <dbReference type="SAM" id="Phobius"/>
    </source>
</evidence>
<dbReference type="GO" id="GO:0022904">
    <property type="term" value="P:respiratory electron transport chain"/>
    <property type="evidence" value="ECO:0007669"/>
    <property type="project" value="InterPro"/>
</dbReference>
<proteinExistence type="predicted"/>
<gene>
    <name evidence="9" type="ORF">SAMN05443661_15020</name>
</gene>
<dbReference type="EMBL" id="FORO01000050">
    <property type="protein sequence ID" value="SFJ64034.1"/>
    <property type="molecule type" value="Genomic_DNA"/>
</dbReference>
<dbReference type="GO" id="GO:0009055">
    <property type="term" value="F:electron transfer activity"/>
    <property type="evidence" value="ECO:0007669"/>
    <property type="project" value="InterPro"/>
</dbReference>
<feature type="compositionally biased region" description="Basic and acidic residues" evidence="6">
    <location>
        <begin position="294"/>
        <end position="316"/>
    </location>
</feature>
<sequence length="316" mass="35936">MTDRSINDADRPPTDEGSSDRVQTDGGTREVDHGGIIDIEQIPVAGKFVASIRTEIATRYAGYLTLNKEDKETIHRWGTGSIICHWVMVLCMFIALVTGVQFWTGWYGPLNIGIWDGYQVAFQLHMWAGVILAVIALVIFPYYHKFVDGHELLVSLDQIKEEIIIAVSFVGLTDYIPGYKKARRTYNEDHEEWVGYHPMQTVFWYVTWFFVLALTVTGFALWNGIATDPAWWIAAIGFMEGWVTYETMLRLHLLATFWVIAAVSIHAYFPLMPSNLDMTKSMFTGTLEGWVVDDETKPEPDAESTVERTQDETSDD</sequence>
<dbReference type="GO" id="GO:0020037">
    <property type="term" value="F:heme binding"/>
    <property type="evidence" value="ECO:0007669"/>
    <property type="project" value="TreeGrafter"/>
</dbReference>
<evidence type="ECO:0000256" key="1">
    <source>
        <dbReference type="ARBA" id="ARBA00004651"/>
    </source>
</evidence>
<dbReference type="OrthoDB" id="204681at2157"/>
<dbReference type="PANTHER" id="PTHR30485:SF0">
    <property type="entry name" value="NI_FE-HYDROGENASE 1 B-TYPE CYTOCHROME SUBUNIT-RELATED"/>
    <property type="match status" value="1"/>
</dbReference>
<dbReference type="SUPFAM" id="SSF81342">
    <property type="entry name" value="Transmembrane di-heme cytochromes"/>
    <property type="match status" value="1"/>
</dbReference>
<dbReference type="InterPro" id="IPR051542">
    <property type="entry name" value="Hydrogenase_cytochrome"/>
</dbReference>
<dbReference type="Gene3D" id="1.20.950.20">
    <property type="entry name" value="Transmembrane di-heme cytochromes, Chain C"/>
    <property type="match status" value="1"/>
</dbReference>
<name>A0A1I3SYZ8_9EURY</name>
<feature type="transmembrane region" description="Helical" evidence="7">
    <location>
        <begin position="83"/>
        <end position="104"/>
    </location>
</feature>
<feature type="domain" description="Cytochrome b561 bacterial/Ni-hydrogenase" evidence="8">
    <location>
        <begin position="76"/>
        <end position="285"/>
    </location>
</feature>
<keyword evidence="5 7" id="KW-0472">Membrane</keyword>
<comment type="subcellular location">
    <subcellularLocation>
        <location evidence="1">Cell membrane</location>
        <topology evidence="1">Multi-pass membrane protein</topology>
    </subcellularLocation>
</comment>
<feature type="region of interest" description="Disordered" evidence="6">
    <location>
        <begin position="293"/>
        <end position="316"/>
    </location>
</feature>
<protein>
    <submittedName>
        <fullName evidence="9">Formate dehydrogenase subunit gamma</fullName>
    </submittedName>
</protein>
<dbReference type="Proteomes" id="UP000182829">
    <property type="component" value="Unassembled WGS sequence"/>
</dbReference>